<dbReference type="Pfam" id="PF11907">
    <property type="entry name" value="DUF3427"/>
    <property type="match status" value="1"/>
</dbReference>
<dbReference type="Pfam" id="PF04851">
    <property type="entry name" value="ResIII"/>
    <property type="match status" value="1"/>
</dbReference>
<keyword evidence="4" id="KW-1185">Reference proteome</keyword>
<dbReference type="GO" id="GO:0004386">
    <property type="term" value="F:helicase activity"/>
    <property type="evidence" value="ECO:0007669"/>
    <property type="project" value="UniProtKB-KW"/>
</dbReference>
<dbReference type="CDD" id="cd18032">
    <property type="entry name" value="DEXHc_RE_I_III_res"/>
    <property type="match status" value="1"/>
</dbReference>
<keyword evidence="3" id="KW-0547">Nucleotide-binding</keyword>
<sequence length="965" mass="108047">MTRSGDQLQLDNTFGFFDRTVQSDQLFHPVLIANDGANTMLRAIRHELRRSRSFVFSTAFVTTSAVAMLKQALLDFPGKGTIITSTYLGFNTPAAFRELLNLPGIEVFVHSGARGGFHAKGYLFEQAGSTTAIVGSSNLTETALLTNHEWNLRFSALPGGDIVDQLRRAVDDQLKSSTRLTGAWIDNYAAEYVPPPPRSRVVQLPGETGATLMPEGIVTANAMQVEALDEIQKLRDAGERRAVVISATGTGKTILSALDVRSVGPQRMLFVVHREQILDRAIEEFRRVLGAPAHEFGKFVGARREIDRKYVFATIQSLTSADNLSEIPPTHFDYVLIDEVHRAGADSYRTVLEYLEPNFLLGMTATPERTDGFNVFELFDFNVPYEIRLQQALKEEMLAPFHYYGVTDFVIDDEVIDDASQLASLVAPERADHIIRAIETYGHVGSPTRGLLFCGRTTEAQELSRLLNERNVHGRRLRTVALTGADTVETRNAAVTQLESGELDYIVTVDVFNEGIDIPSVNQVVMLRQTKSSIIFTQQLGRGLRKAAGKDHLVVIDFIGNYANNYLIPIALFGDNSLNKDSIRKKIMDSQEAGAISGLSSVNFDKISRARIFRSLADTKLDSIQNLKRTVAELENRLNRPPTLLDFARFDTADPVVVATKRDNYWSLLHALKRVDRAPTPEQSSWLTFLSNEILNGKRPHELLLLQALIDAPERSLRTDEYEQLLNDHGVGADAETIGSTLRILQLEFFTDAERAKYGSPIVQRVGEWLVLSSSLEAGLKRDPRFKQHFDDLIATGLFLARHRYRWKGGLVVGQRYSRKDACRLLNWNKNVQSTIYGYKVDYTSSSCPIFITYDKHEDVSASTAYGDEFLNESTLHWYTRSRRTLRSGEVQAIVENRVPLHLFAKKDDAEGTDFYYLGEARSSNAKETKMPDDNGVPLDVVTMDLGIASPLERSLYEYLTGSHE</sequence>
<dbReference type="SUPFAM" id="SSF52540">
    <property type="entry name" value="P-loop containing nucleoside triphosphate hydrolases"/>
    <property type="match status" value="1"/>
</dbReference>
<gene>
    <name evidence="3" type="ORF">KEC56_03435</name>
</gene>
<feature type="domain" description="Helicase C-terminal" evidence="2">
    <location>
        <begin position="430"/>
        <end position="591"/>
    </location>
</feature>
<dbReference type="InterPro" id="IPR001650">
    <property type="entry name" value="Helicase_C-like"/>
</dbReference>
<evidence type="ECO:0000313" key="4">
    <source>
        <dbReference type="Proteomes" id="UP001139289"/>
    </source>
</evidence>
<keyword evidence="3" id="KW-0067">ATP-binding</keyword>
<dbReference type="GO" id="GO:0005829">
    <property type="term" value="C:cytosol"/>
    <property type="evidence" value="ECO:0007669"/>
    <property type="project" value="TreeGrafter"/>
</dbReference>
<dbReference type="PROSITE" id="PS51192">
    <property type="entry name" value="HELICASE_ATP_BIND_1"/>
    <property type="match status" value="1"/>
</dbReference>
<dbReference type="Pfam" id="PF26350">
    <property type="entry name" value="DUF8090"/>
    <property type="match status" value="1"/>
</dbReference>
<dbReference type="InterPro" id="IPR058403">
    <property type="entry name" value="DUF8090"/>
</dbReference>
<dbReference type="Gene3D" id="3.40.50.300">
    <property type="entry name" value="P-loop containing nucleotide triphosphate hydrolases"/>
    <property type="match status" value="2"/>
</dbReference>
<dbReference type="GO" id="GO:0003677">
    <property type="term" value="F:DNA binding"/>
    <property type="evidence" value="ECO:0007669"/>
    <property type="project" value="InterPro"/>
</dbReference>
<comment type="caution">
    <text evidence="3">The sequence shown here is derived from an EMBL/GenBank/DDBJ whole genome shotgun (WGS) entry which is preliminary data.</text>
</comment>
<dbReference type="CDD" id="cd18799">
    <property type="entry name" value="SF2_C_EcoAI-like"/>
    <property type="match status" value="1"/>
</dbReference>
<protein>
    <submittedName>
        <fullName evidence="3">DEAD/DEAH box helicase</fullName>
    </submittedName>
</protein>
<dbReference type="InterPro" id="IPR027417">
    <property type="entry name" value="P-loop_NTPase"/>
</dbReference>
<dbReference type="InterPro" id="IPR021835">
    <property type="entry name" value="DUF3427"/>
</dbReference>
<dbReference type="PROSITE" id="PS51194">
    <property type="entry name" value="HELICASE_CTER"/>
    <property type="match status" value="1"/>
</dbReference>
<reference evidence="3" key="1">
    <citation type="submission" date="2021-04" db="EMBL/GenBank/DDBJ databases">
        <title>Microbacterium tenobrionis sp. nov. and Microbacterium allomyrinae sp. nov., isolated from larvae of Tenobrio molitor and Allomyrina dichotoma, respectively.</title>
        <authorList>
            <person name="Lee S.D."/>
        </authorList>
    </citation>
    <scope>NUCLEOTIDE SEQUENCE</scope>
    <source>
        <strain evidence="3">YMB-B2</strain>
    </source>
</reference>
<dbReference type="CDD" id="cd09204">
    <property type="entry name" value="PLDc_N_DEXD_b2"/>
    <property type="match status" value="1"/>
</dbReference>
<dbReference type="GO" id="GO:0016787">
    <property type="term" value="F:hydrolase activity"/>
    <property type="evidence" value="ECO:0007669"/>
    <property type="project" value="InterPro"/>
</dbReference>
<proteinExistence type="predicted"/>
<dbReference type="SMART" id="SM00490">
    <property type="entry name" value="HELICc"/>
    <property type="match status" value="1"/>
</dbReference>
<dbReference type="EMBL" id="JAGTTM010000001">
    <property type="protein sequence ID" value="MCC2028586.1"/>
    <property type="molecule type" value="Genomic_DNA"/>
</dbReference>
<dbReference type="PANTHER" id="PTHR47396">
    <property type="entry name" value="TYPE I RESTRICTION ENZYME ECOKI R PROTEIN"/>
    <property type="match status" value="1"/>
</dbReference>
<evidence type="ECO:0000259" key="1">
    <source>
        <dbReference type="PROSITE" id="PS51192"/>
    </source>
</evidence>
<evidence type="ECO:0000259" key="2">
    <source>
        <dbReference type="PROSITE" id="PS51194"/>
    </source>
</evidence>
<feature type="domain" description="Helicase ATP-binding" evidence="1">
    <location>
        <begin position="233"/>
        <end position="385"/>
    </location>
</feature>
<keyword evidence="3" id="KW-0378">Hydrolase</keyword>
<dbReference type="RefSeq" id="WP_227529824.1">
    <property type="nucleotide sequence ID" value="NZ_JAGTTM010000001.1"/>
</dbReference>
<dbReference type="SUPFAM" id="SSF56024">
    <property type="entry name" value="Phospholipase D/nuclease"/>
    <property type="match status" value="1"/>
</dbReference>
<organism evidence="3 4">
    <name type="scientific">Microbacterium tenebrionis</name>
    <dbReference type="NCBI Taxonomy" id="2830665"/>
    <lineage>
        <taxon>Bacteria</taxon>
        <taxon>Bacillati</taxon>
        <taxon>Actinomycetota</taxon>
        <taxon>Actinomycetes</taxon>
        <taxon>Micrococcales</taxon>
        <taxon>Microbacteriaceae</taxon>
        <taxon>Microbacterium</taxon>
    </lineage>
</organism>
<dbReference type="GO" id="GO:0005524">
    <property type="term" value="F:ATP binding"/>
    <property type="evidence" value="ECO:0007669"/>
    <property type="project" value="InterPro"/>
</dbReference>
<dbReference type="SMART" id="SM00487">
    <property type="entry name" value="DEXDc"/>
    <property type="match status" value="1"/>
</dbReference>
<dbReference type="PANTHER" id="PTHR47396:SF1">
    <property type="entry name" value="ATP-DEPENDENT HELICASE IRC3-RELATED"/>
    <property type="match status" value="1"/>
</dbReference>
<dbReference type="InterPro" id="IPR006935">
    <property type="entry name" value="Helicase/UvrB_N"/>
</dbReference>
<name>A0A9X1RYI3_9MICO</name>
<dbReference type="Pfam" id="PF00271">
    <property type="entry name" value="Helicase_C"/>
    <property type="match status" value="1"/>
</dbReference>
<accession>A0A9X1RYI3</accession>
<dbReference type="InterPro" id="IPR014001">
    <property type="entry name" value="Helicase_ATP-bd"/>
</dbReference>
<keyword evidence="3" id="KW-0347">Helicase</keyword>
<dbReference type="Gene3D" id="3.30.870.10">
    <property type="entry name" value="Endonuclease Chain A"/>
    <property type="match status" value="1"/>
</dbReference>
<dbReference type="AlphaFoldDB" id="A0A9X1RYI3"/>
<dbReference type="Proteomes" id="UP001139289">
    <property type="component" value="Unassembled WGS sequence"/>
</dbReference>
<evidence type="ECO:0000313" key="3">
    <source>
        <dbReference type="EMBL" id="MCC2028586.1"/>
    </source>
</evidence>
<dbReference type="InterPro" id="IPR050742">
    <property type="entry name" value="Helicase_Restrict-Modif_Enz"/>
</dbReference>